<evidence type="ECO:0000256" key="2">
    <source>
        <dbReference type="ARBA" id="ARBA00023136"/>
    </source>
</evidence>
<dbReference type="GO" id="GO:0016559">
    <property type="term" value="P:peroxisome fission"/>
    <property type="evidence" value="ECO:0007669"/>
    <property type="project" value="InterPro"/>
</dbReference>
<dbReference type="EMBL" id="LFMY01000010">
    <property type="protein sequence ID" value="OKL57894.1"/>
    <property type="molecule type" value="Genomic_DNA"/>
</dbReference>
<keyword evidence="3" id="KW-0576">Peroxisome</keyword>
<dbReference type="AlphaFoldDB" id="A0A225AI47"/>
<evidence type="ECO:0008006" key="7">
    <source>
        <dbReference type="Google" id="ProtNLM"/>
    </source>
</evidence>
<proteinExistence type="predicted"/>
<dbReference type="OrthoDB" id="10005898at2759"/>
<evidence type="ECO:0000256" key="4">
    <source>
        <dbReference type="ARBA" id="ARBA00046271"/>
    </source>
</evidence>
<dbReference type="Pfam" id="PF05648">
    <property type="entry name" value="PEX11"/>
    <property type="match status" value="1"/>
</dbReference>
<keyword evidence="2" id="KW-0472">Membrane</keyword>
<dbReference type="InterPro" id="IPR008733">
    <property type="entry name" value="PEX11"/>
</dbReference>
<protein>
    <recommendedName>
        <fullName evidence="7">Peroxin 11C</fullName>
    </recommendedName>
</protein>
<evidence type="ECO:0000256" key="3">
    <source>
        <dbReference type="ARBA" id="ARBA00023140"/>
    </source>
</evidence>
<dbReference type="PANTHER" id="PTHR12652:SF25">
    <property type="entry name" value="MICROBODY (PEROXISOME) PROLIFERATION PROTEIN PEROXIN 11C (EUROFUNG)"/>
    <property type="match status" value="1"/>
</dbReference>
<dbReference type="RefSeq" id="XP_020118015.1">
    <property type="nucleotide sequence ID" value="XM_020268930.1"/>
</dbReference>
<evidence type="ECO:0000313" key="5">
    <source>
        <dbReference type="EMBL" id="OKL57894.1"/>
    </source>
</evidence>
<comment type="caution">
    <text evidence="5">The sequence shown here is derived from an EMBL/GenBank/DDBJ whole genome shotgun (WGS) entry which is preliminary data.</text>
</comment>
<organism evidence="5 6">
    <name type="scientific">Talaromyces atroroseus</name>
    <dbReference type="NCBI Taxonomy" id="1441469"/>
    <lineage>
        <taxon>Eukaryota</taxon>
        <taxon>Fungi</taxon>
        <taxon>Dikarya</taxon>
        <taxon>Ascomycota</taxon>
        <taxon>Pezizomycotina</taxon>
        <taxon>Eurotiomycetes</taxon>
        <taxon>Eurotiomycetidae</taxon>
        <taxon>Eurotiales</taxon>
        <taxon>Trichocomaceae</taxon>
        <taxon>Talaromyces</taxon>
        <taxon>Talaromyces sect. Trachyspermi</taxon>
    </lineage>
</organism>
<keyword evidence="1" id="KW-0962">Peroxisome biogenesis</keyword>
<accession>A0A225AI47</accession>
<dbReference type="PANTHER" id="PTHR12652">
    <property type="entry name" value="PEROXISOMAL BIOGENESIS FACTOR 11"/>
    <property type="match status" value="1"/>
</dbReference>
<evidence type="ECO:0000313" key="6">
    <source>
        <dbReference type="Proteomes" id="UP000214365"/>
    </source>
</evidence>
<evidence type="ECO:0000256" key="1">
    <source>
        <dbReference type="ARBA" id="ARBA00022593"/>
    </source>
</evidence>
<dbReference type="STRING" id="1441469.A0A225AI47"/>
<dbReference type="Proteomes" id="UP000214365">
    <property type="component" value="Unassembled WGS sequence"/>
</dbReference>
<name>A0A225AI47_TALAT</name>
<gene>
    <name evidence="5" type="ORF">UA08_06632</name>
</gene>
<reference evidence="5 6" key="1">
    <citation type="submission" date="2015-06" db="EMBL/GenBank/DDBJ databases">
        <title>Talaromyces atroroseus IBT 11181 draft genome.</title>
        <authorList>
            <person name="Rasmussen K.B."/>
            <person name="Rasmussen S."/>
            <person name="Petersen B."/>
            <person name="Sicheritz-Ponten T."/>
            <person name="Mortensen U.H."/>
            <person name="Thrane U."/>
        </authorList>
    </citation>
    <scope>NUCLEOTIDE SEQUENCE [LARGE SCALE GENOMIC DNA]</scope>
    <source>
        <strain evidence="5 6">IBT 11181</strain>
    </source>
</reference>
<comment type="subcellular location">
    <subcellularLocation>
        <location evidence="4">Peroxisome membrane</location>
    </subcellularLocation>
</comment>
<dbReference type="GeneID" id="31006387"/>
<dbReference type="GO" id="GO:0005778">
    <property type="term" value="C:peroxisomal membrane"/>
    <property type="evidence" value="ECO:0007669"/>
    <property type="project" value="UniProtKB-SubCell"/>
</dbReference>
<keyword evidence="6" id="KW-1185">Reference proteome</keyword>
<sequence>MAEKMPCTAVSHAVVAAVSKTDETILRLNTLLSSKAGLDLVLSALNHSSHALHYLLASSPLSSLRLAIRLWLLRRLGRDVPPPAALSPSSSSAQPPLLAFSTLISKTRFTLRLLGLVGLWKWGSSTYKSPPTDPVLRGLSYIEVPLLVIYQALENVTYLAANGVTGQALIKRTGGATNWTLWSIRAWFSYVLLQFVRLARESQLFNQREEERKKRRAEQQILTGGEKSQAEDAQIEEAARQAEIRDWRKRLVSNAAWAPLCAHWSFENGIGVPSSLTGFISLLAGLWATYDAWEATAP</sequence>